<accession>A0ABW3CUW1</accession>
<evidence type="ECO:0000313" key="3">
    <source>
        <dbReference type="EMBL" id="MFD0861012.1"/>
    </source>
</evidence>
<name>A0ABW3CUW1_9FLAO</name>
<feature type="chain" id="PRO_5046400517" evidence="1">
    <location>
        <begin position="28"/>
        <end position="139"/>
    </location>
</feature>
<comment type="caution">
    <text evidence="3">The sequence shown here is derived from an EMBL/GenBank/DDBJ whole genome shotgun (WGS) entry which is preliminary data.</text>
</comment>
<feature type="signal peptide" evidence="1">
    <location>
        <begin position="1"/>
        <end position="27"/>
    </location>
</feature>
<gene>
    <name evidence="3" type="ORF">ACFQ1M_02230</name>
</gene>
<feature type="domain" description="SPOR" evidence="2">
    <location>
        <begin position="67"/>
        <end position="134"/>
    </location>
</feature>
<reference evidence="4" key="1">
    <citation type="journal article" date="2019" name="Int. J. Syst. Evol. Microbiol.">
        <title>The Global Catalogue of Microorganisms (GCM) 10K type strain sequencing project: providing services to taxonomists for standard genome sequencing and annotation.</title>
        <authorList>
            <consortium name="The Broad Institute Genomics Platform"/>
            <consortium name="The Broad Institute Genome Sequencing Center for Infectious Disease"/>
            <person name="Wu L."/>
            <person name="Ma J."/>
        </authorList>
    </citation>
    <scope>NUCLEOTIDE SEQUENCE [LARGE SCALE GENOMIC DNA]</scope>
    <source>
        <strain evidence="4">CCUG 62952</strain>
    </source>
</reference>
<dbReference type="InterPro" id="IPR007730">
    <property type="entry name" value="SPOR-like_dom"/>
</dbReference>
<dbReference type="Pfam" id="PF05036">
    <property type="entry name" value="SPOR"/>
    <property type="match status" value="1"/>
</dbReference>
<dbReference type="EMBL" id="JBHTJH010000003">
    <property type="protein sequence ID" value="MFD0861012.1"/>
    <property type="molecule type" value="Genomic_DNA"/>
</dbReference>
<proteinExistence type="predicted"/>
<evidence type="ECO:0000256" key="1">
    <source>
        <dbReference type="SAM" id="SignalP"/>
    </source>
</evidence>
<protein>
    <submittedName>
        <fullName evidence="3">SPOR domain-containing protein</fullName>
    </submittedName>
</protein>
<evidence type="ECO:0000313" key="4">
    <source>
        <dbReference type="Proteomes" id="UP001596978"/>
    </source>
</evidence>
<dbReference type="RefSeq" id="WP_386403229.1">
    <property type="nucleotide sequence ID" value="NZ_JBHTJH010000003.1"/>
</dbReference>
<sequence>MSILAPFKRIGLVAGLFLTAQINLAQAQDSIPSLIIPDGKLTIVQDPKIDRLLALKKEVNEDIDRMYYRIQLYYGSLNKAEKILGEFRSLYPDWRANLYFETPYYKVHVGRYTSRLTADQRLAEVKKKFPSAFLLAPQK</sequence>
<keyword evidence="1" id="KW-0732">Signal</keyword>
<organism evidence="3 4">
    <name type="scientific">Sungkyunkwania multivorans</name>
    <dbReference type="NCBI Taxonomy" id="1173618"/>
    <lineage>
        <taxon>Bacteria</taxon>
        <taxon>Pseudomonadati</taxon>
        <taxon>Bacteroidota</taxon>
        <taxon>Flavobacteriia</taxon>
        <taxon>Flavobacteriales</taxon>
        <taxon>Flavobacteriaceae</taxon>
        <taxon>Sungkyunkwania</taxon>
    </lineage>
</organism>
<dbReference type="Proteomes" id="UP001596978">
    <property type="component" value="Unassembled WGS sequence"/>
</dbReference>
<keyword evidence="4" id="KW-1185">Reference proteome</keyword>
<evidence type="ECO:0000259" key="2">
    <source>
        <dbReference type="Pfam" id="PF05036"/>
    </source>
</evidence>